<dbReference type="Proteomes" id="UP001150924">
    <property type="component" value="Unassembled WGS sequence"/>
</dbReference>
<dbReference type="CDD" id="cd07041">
    <property type="entry name" value="STAS_RsbR_RsbS_like"/>
    <property type="match status" value="2"/>
</dbReference>
<dbReference type="InterPro" id="IPR013655">
    <property type="entry name" value="PAS_fold_3"/>
</dbReference>
<keyword evidence="3" id="KW-1185">Reference proteome</keyword>
<dbReference type="PROSITE" id="PS50801">
    <property type="entry name" value="STAS"/>
    <property type="match status" value="2"/>
</dbReference>
<dbReference type="InterPro" id="IPR000014">
    <property type="entry name" value="PAS"/>
</dbReference>
<dbReference type="SUPFAM" id="SSF55785">
    <property type="entry name" value="PYP-like sensor domain (PAS domain)"/>
    <property type="match status" value="1"/>
</dbReference>
<comment type="caution">
    <text evidence="2">The sequence shown here is derived from an EMBL/GenBank/DDBJ whole genome shotgun (WGS) entry which is preliminary data.</text>
</comment>
<evidence type="ECO:0000313" key="3">
    <source>
        <dbReference type="Proteomes" id="UP001150924"/>
    </source>
</evidence>
<dbReference type="InterPro" id="IPR002645">
    <property type="entry name" value="STAS_dom"/>
</dbReference>
<dbReference type="Gene3D" id="3.30.450.20">
    <property type="entry name" value="PAS domain"/>
    <property type="match status" value="1"/>
</dbReference>
<dbReference type="InterPro" id="IPR035965">
    <property type="entry name" value="PAS-like_dom_sf"/>
</dbReference>
<dbReference type="AlphaFoldDB" id="A0A9X3IVJ5"/>
<proteinExistence type="predicted"/>
<evidence type="ECO:0000313" key="2">
    <source>
        <dbReference type="EMBL" id="MCY1004960.1"/>
    </source>
</evidence>
<dbReference type="SUPFAM" id="SSF52091">
    <property type="entry name" value="SpoIIaa-like"/>
    <property type="match status" value="2"/>
</dbReference>
<dbReference type="CDD" id="cd00130">
    <property type="entry name" value="PAS"/>
    <property type="match status" value="1"/>
</dbReference>
<feature type="domain" description="STAS" evidence="1">
    <location>
        <begin position="185"/>
        <end position="296"/>
    </location>
</feature>
<dbReference type="PANTHER" id="PTHR33745">
    <property type="entry name" value="RSBT ANTAGONIST PROTEIN RSBS-RELATED"/>
    <property type="match status" value="1"/>
</dbReference>
<dbReference type="Pfam" id="PF08447">
    <property type="entry name" value="PAS_3"/>
    <property type="match status" value="1"/>
</dbReference>
<dbReference type="RefSeq" id="WP_267766577.1">
    <property type="nucleotide sequence ID" value="NZ_JAPNKE010000002.1"/>
</dbReference>
<evidence type="ECO:0000259" key="1">
    <source>
        <dbReference type="PROSITE" id="PS50801"/>
    </source>
</evidence>
<name>A0A9X3IVJ5_9BACT</name>
<gene>
    <name evidence="2" type="ORF">OV079_05115</name>
</gene>
<dbReference type="InterPro" id="IPR036513">
    <property type="entry name" value="STAS_dom_sf"/>
</dbReference>
<dbReference type="InterPro" id="IPR051932">
    <property type="entry name" value="Bact_StressResp_Reg"/>
</dbReference>
<dbReference type="Pfam" id="PF01740">
    <property type="entry name" value="STAS"/>
    <property type="match status" value="2"/>
</dbReference>
<dbReference type="NCBIfam" id="TIGR00229">
    <property type="entry name" value="sensory_box"/>
    <property type="match status" value="1"/>
</dbReference>
<dbReference type="SMART" id="SM00091">
    <property type="entry name" value="PAS"/>
    <property type="match status" value="1"/>
</dbReference>
<dbReference type="Gene3D" id="3.30.750.24">
    <property type="entry name" value="STAS domain"/>
    <property type="match status" value="2"/>
</dbReference>
<feature type="domain" description="STAS" evidence="1">
    <location>
        <begin position="443"/>
        <end position="554"/>
    </location>
</feature>
<reference evidence="2" key="1">
    <citation type="submission" date="2022-11" db="EMBL/GenBank/DDBJ databases">
        <title>Minimal conservation of predation-associated metabolite biosynthetic gene clusters underscores biosynthetic potential of Myxococcota including descriptions for ten novel species: Archangium lansinium sp. nov., Myxococcus landrumus sp. nov., Nannocystis bai.</title>
        <authorList>
            <person name="Ahearne A."/>
            <person name="Stevens C."/>
            <person name="Phillips K."/>
        </authorList>
    </citation>
    <scope>NUCLEOTIDE SEQUENCE</scope>
    <source>
        <strain evidence="2">Na p29</strain>
    </source>
</reference>
<organism evidence="2 3">
    <name type="scientific">Nannocystis pusilla</name>
    <dbReference type="NCBI Taxonomy" id="889268"/>
    <lineage>
        <taxon>Bacteria</taxon>
        <taxon>Pseudomonadati</taxon>
        <taxon>Myxococcota</taxon>
        <taxon>Polyangia</taxon>
        <taxon>Nannocystales</taxon>
        <taxon>Nannocystaceae</taxon>
        <taxon>Nannocystis</taxon>
    </lineage>
</organism>
<sequence length="569" mass="61399">MLLAEGQRSIDEDWDIIAARPSFEAGFDELAKYAYTAGWGRWELVTIDREARRGVFRVHNGWEGAVQRATALNWGVGLVAGKFTGFCQQLFGCNCWPRQTRFIADGDAWDEIVVEPSQRTVADELGALADAGLATHADLQRLLADLKLSAATRERALTERDRMVEELQDKLHIIAEQRVAIAALSTPIVQLWDEVLAVPIVGAIDAERTSRLMEKLLASIIDSKSRFAILDVTGVETIDAATADNFVRIIRAVQLLGAHGVLSGIVPAVAQTLVDLGVDLSGVRTFANLREALKACLAEPGGPAAMLDLHRRFFDLSTELLCTADSGSGHFVDLSPGWEDVLGWTLDELRSAPFMDFVDPADRDSTLAATARLAGGSDIVRFENRYRRKDGSYVPLAWASTAPQAPGDPICAVARLIATPDAADAADLRLGEIRREALTAAVSTPIIQVWDDIVTMPVVGLVDSVRAADMKSALLAAVARTGAKFAIVDLTGVDVVDTATADHLLRVMRAVQLLGARCVITGIQPSVAQIIVGLGLGLPGVVTLRSLREGLRFCLRDLGYAVRREQATP</sequence>
<protein>
    <submittedName>
        <fullName evidence="2">STAS domain-containing protein</fullName>
    </submittedName>
</protein>
<dbReference type="EMBL" id="JAPNKE010000002">
    <property type="protein sequence ID" value="MCY1004960.1"/>
    <property type="molecule type" value="Genomic_DNA"/>
</dbReference>
<accession>A0A9X3IVJ5</accession>